<keyword evidence="3 11" id="KW-0812">Transmembrane</keyword>
<sequence length="410" mass="45788">MGIIRKILIGILIISIITFVALFGRLPALRRTPIGWLQRALCLHIPSALKSVDRRITGGTLAAKGKRLGHYLFFQKNPLVLILFLSVLTGSAALFLYQGAHRLPTSLLLPAPILLALPYIFTYLCATHTAHYLTAETKETHDYPYDHILFRPVQKCRTCSISKPARSKHCSLCGTCIAKLDHHCPWVNNCLGRGNYRWFLLLLVTLSFLEFYGAFLSWYLLRPHLKTPEEPAFFTFEHFRHLGDAAVRAVNIGGISIAGVGMLASSTAFLPLGLFAYHCYLIWAGMTTNESQKWADWRDDMADGVVFVSSRAAIRAHCKKQKEAQENGEGDSGAKADAGLGTALGLLANAEDDPYVEWPVDSDQIVVRTNDSKPPKGQEALWRRIWSLDEVENIYDLGGWDNFMDVLTGR</sequence>
<evidence type="ECO:0000256" key="11">
    <source>
        <dbReference type="RuleBase" id="RU079119"/>
    </source>
</evidence>
<evidence type="ECO:0000256" key="1">
    <source>
        <dbReference type="ARBA" id="ARBA00004141"/>
    </source>
</evidence>
<dbReference type="RefSeq" id="XP_069234168.1">
    <property type="nucleotide sequence ID" value="XM_069368625.1"/>
</dbReference>
<proteinExistence type="inferred from homology"/>
<dbReference type="GO" id="GO:0005794">
    <property type="term" value="C:Golgi apparatus"/>
    <property type="evidence" value="ECO:0007669"/>
    <property type="project" value="TreeGrafter"/>
</dbReference>
<keyword evidence="6" id="KW-0564">Palmitate</keyword>
<organism evidence="13 14">
    <name type="scientific">Cladosporium halotolerans</name>
    <dbReference type="NCBI Taxonomy" id="1052096"/>
    <lineage>
        <taxon>Eukaryota</taxon>
        <taxon>Fungi</taxon>
        <taxon>Dikarya</taxon>
        <taxon>Ascomycota</taxon>
        <taxon>Pezizomycotina</taxon>
        <taxon>Dothideomycetes</taxon>
        <taxon>Dothideomycetidae</taxon>
        <taxon>Cladosporiales</taxon>
        <taxon>Cladosporiaceae</taxon>
        <taxon>Cladosporium</taxon>
    </lineage>
</organism>
<evidence type="ECO:0000256" key="2">
    <source>
        <dbReference type="ARBA" id="ARBA00022679"/>
    </source>
</evidence>
<feature type="transmembrane region" description="Helical" evidence="11">
    <location>
        <begin position="7"/>
        <end position="26"/>
    </location>
</feature>
<keyword evidence="7" id="KW-0449">Lipoprotein</keyword>
<evidence type="ECO:0000256" key="9">
    <source>
        <dbReference type="ARBA" id="ARBA00038298"/>
    </source>
</evidence>
<protein>
    <recommendedName>
        <fullName evidence="11">Palmitoyltransferase</fullName>
        <ecNumber evidence="11">2.3.1.225</ecNumber>
    </recommendedName>
</protein>
<name>A0AB34L748_9PEZI</name>
<dbReference type="Pfam" id="PF01529">
    <property type="entry name" value="DHHC"/>
    <property type="match status" value="1"/>
</dbReference>
<evidence type="ECO:0000313" key="13">
    <source>
        <dbReference type="EMBL" id="KAL1591063.1"/>
    </source>
</evidence>
<gene>
    <name evidence="13" type="ORF">WHR41_00019</name>
</gene>
<keyword evidence="2 11" id="KW-0808">Transferase</keyword>
<dbReference type="PROSITE" id="PS50216">
    <property type="entry name" value="DHHC"/>
    <property type="match status" value="1"/>
</dbReference>
<evidence type="ECO:0000313" key="14">
    <source>
        <dbReference type="Proteomes" id="UP000803884"/>
    </source>
</evidence>
<feature type="transmembrane region" description="Helical" evidence="11">
    <location>
        <begin position="198"/>
        <end position="221"/>
    </location>
</feature>
<feature type="transmembrane region" description="Helical" evidence="11">
    <location>
        <begin position="79"/>
        <end position="97"/>
    </location>
</feature>
<keyword evidence="5 11" id="KW-0472">Membrane</keyword>
<feature type="domain" description="Palmitoyltransferase DHHC" evidence="12">
    <location>
        <begin position="154"/>
        <end position="294"/>
    </location>
</feature>
<feature type="transmembrane region" description="Helical" evidence="11">
    <location>
        <begin position="257"/>
        <end position="283"/>
    </location>
</feature>
<evidence type="ECO:0000256" key="4">
    <source>
        <dbReference type="ARBA" id="ARBA00022989"/>
    </source>
</evidence>
<dbReference type="EC" id="2.3.1.225" evidence="11"/>
<reference evidence="13 14" key="1">
    <citation type="journal article" date="2020" name="Microbiol. Resour. Announc.">
        <title>Draft Genome Sequence of a Cladosporium Species Isolated from the Mesophotic Ascidian Didemnum maculosum.</title>
        <authorList>
            <person name="Gioti A."/>
            <person name="Siaperas R."/>
            <person name="Nikolaivits E."/>
            <person name="Le Goff G."/>
            <person name="Ouazzani J."/>
            <person name="Kotoulas G."/>
            <person name="Topakas E."/>
        </authorList>
    </citation>
    <scope>NUCLEOTIDE SEQUENCE [LARGE SCALE GENOMIC DNA]</scope>
    <source>
        <strain evidence="13 14">TM138-S3</strain>
    </source>
</reference>
<dbReference type="GO" id="GO:0016020">
    <property type="term" value="C:membrane"/>
    <property type="evidence" value="ECO:0007669"/>
    <property type="project" value="UniProtKB-SubCell"/>
</dbReference>
<evidence type="ECO:0000256" key="8">
    <source>
        <dbReference type="ARBA" id="ARBA00023315"/>
    </source>
</evidence>
<dbReference type="EMBL" id="JAAQHG020000001">
    <property type="protein sequence ID" value="KAL1591063.1"/>
    <property type="molecule type" value="Genomic_DNA"/>
</dbReference>
<keyword evidence="8 11" id="KW-0012">Acyltransferase</keyword>
<dbReference type="AlphaFoldDB" id="A0AB34L748"/>
<dbReference type="InterPro" id="IPR001594">
    <property type="entry name" value="Palmitoyltrfase_DHHC"/>
</dbReference>
<comment type="catalytic activity">
    <reaction evidence="10 11">
        <text>L-cysteinyl-[protein] + hexadecanoyl-CoA = S-hexadecanoyl-L-cysteinyl-[protein] + CoA</text>
        <dbReference type="Rhea" id="RHEA:36683"/>
        <dbReference type="Rhea" id="RHEA-COMP:10131"/>
        <dbReference type="Rhea" id="RHEA-COMP:11032"/>
        <dbReference type="ChEBI" id="CHEBI:29950"/>
        <dbReference type="ChEBI" id="CHEBI:57287"/>
        <dbReference type="ChEBI" id="CHEBI:57379"/>
        <dbReference type="ChEBI" id="CHEBI:74151"/>
        <dbReference type="EC" id="2.3.1.225"/>
    </reaction>
</comment>
<dbReference type="PANTHER" id="PTHR22883:SF23">
    <property type="entry name" value="PALMITOYLTRANSFERASE ZDHHC6"/>
    <property type="match status" value="1"/>
</dbReference>
<accession>A0AB34L748</accession>
<evidence type="ECO:0000256" key="5">
    <source>
        <dbReference type="ARBA" id="ARBA00023136"/>
    </source>
</evidence>
<evidence type="ECO:0000259" key="12">
    <source>
        <dbReference type="Pfam" id="PF01529"/>
    </source>
</evidence>
<keyword evidence="4 11" id="KW-1133">Transmembrane helix</keyword>
<comment type="subcellular location">
    <subcellularLocation>
        <location evidence="1">Membrane</location>
        <topology evidence="1">Multi-pass membrane protein</topology>
    </subcellularLocation>
</comment>
<evidence type="ECO:0000256" key="7">
    <source>
        <dbReference type="ARBA" id="ARBA00023288"/>
    </source>
</evidence>
<evidence type="ECO:0000256" key="3">
    <source>
        <dbReference type="ARBA" id="ARBA00022692"/>
    </source>
</evidence>
<comment type="domain">
    <text evidence="11">The DHHC domain is required for palmitoyltransferase activity.</text>
</comment>
<dbReference type="Proteomes" id="UP000803884">
    <property type="component" value="Unassembled WGS sequence"/>
</dbReference>
<dbReference type="PANTHER" id="PTHR22883">
    <property type="entry name" value="ZINC FINGER DHHC DOMAIN CONTAINING PROTEIN"/>
    <property type="match status" value="1"/>
</dbReference>
<comment type="caution">
    <text evidence="13">The sequence shown here is derived from an EMBL/GenBank/DDBJ whole genome shotgun (WGS) entry which is preliminary data.</text>
</comment>
<dbReference type="GO" id="GO:0005783">
    <property type="term" value="C:endoplasmic reticulum"/>
    <property type="evidence" value="ECO:0007669"/>
    <property type="project" value="TreeGrafter"/>
</dbReference>
<dbReference type="GeneID" id="96001463"/>
<keyword evidence="14" id="KW-1185">Reference proteome</keyword>
<comment type="similarity">
    <text evidence="9">Belongs to the DHHC palmitoyltransferase family. PFA5 subfamily.</text>
</comment>
<dbReference type="GO" id="GO:0019706">
    <property type="term" value="F:protein-cysteine S-palmitoyltransferase activity"/>
    <property type="evidence" value="ECO:0007669"/>
    <property type="project" value="UniProtKB-EC"/>
</dbReference>
<dbReference type="InterPro" id="IPR039859">
    <property type="entry name" value="PFA4/ZDH16/20/ERF2-like"/>
</dbReference>
<evidence type="ECO:0000256" key="10">
    <source>
        <dbReference type="ARBA" id="ARBA00048048"/>
    </source>
</evidence>
<evidence type="ECO:0000256" key="6">
    <source>
        <dbReference type="ARBA" id="ARBA00023139"/>
    </source>
</evidence>
<dbReference type="GO" id="GO:0006612">
    <property type="term" value="P:protein targeting to membrane"/>
    <property type="evidence" value="ECO:0007669"/>
    <property type="project" value="TreeGrafter"/>
</dbReference>